<evidence type="ECO:0008006" key="4">
    <source>
        <dbReference type="Google" id="ProtNLM"/>
    </source>
</evidence>
<dbReference type="SUPFAM" id="SSF110296">
    <property type="entry name" value="Oligoxyloglucan reducing end-specific cellobiohydrolase"/>
    <property type="match status" value="3"/>
</dbReference>
<evidence type="ECO:0000313" key="2">
    <source>
        <dbReference type="EMBL" id="RCU49469.1"/>
    </source>
</evidence>
<dbReference type="GO" id="GO:0010411">
    <property type="term" value="P:xyloglucan metabolic process"/>
    <property type="evidence" value="ECO:0007669"/>
    <property type="project" value="TreeGrafter"/>
</dbReference>
<dbReference type="AlphaFoldDB" id="A0A368NJ72"/>
<feature type="chain" id="PRO_5016944509" description="Sortilin N-terminal domain-containing protein" evidence="1">
    <location>
        <begin position="25"/>
        <end position="690"/>
    </location>
</feature>
<dbReference type="Gene3D" id="2.130.10.10">
    <property type="entry name" value="YVTN repeat-like/Quinoprotein amine dehydrogenase"/>
    <property type="match status" value="4"/>
</dbReference>
<dbReference type="PANTHER" id="PTHR43739:SF5">
    <property type="entry name" value="EXO-ALPHA-SIALIDASE"/>
    <property type="match status" value="1"/>
</dbReference>
<dbReference type="PANTHER" id="PTHR43739">
    <property type="entry name" value="XYLOGLUCANASE (EUROFUNG)"/>
    <property type="match status" value="1"/>
</dbReference>
<accession>A0A368NJ72</accession>
<protein>
    <recommendedName>
        <fullName evidence="4">Sortilin N-terminal domain-containing protein</fullName>
    </recommendedName>
</protein>
<dbReference type="CDD" id="cd15482">
    <property type="entry name" value="Sialidase_non-viral"/>
    <property type="match status" value="1"/>
</dbReference>
<dbReference type="OrthoDB" id="5664384at2"/>
<evidence type="ECO:0000256" key="1">
    <source>
        <dbReference type="SAM" id="SignalP"/>
    </source>
</evidence>
<dbReference type="Proteomes" id="UP000252558">
    <property type="component" value="Unassembled WGS sequence"/>
</dbReference>
<proteinExistence type="predicted"/>
<dbReference type="RefSeq" id="WP_114338465.1">
    <property type="nucleotide sequence ID" value="NZ_QPID01000006.1"/>
</dbReference>
<evidence type="ECO:0000313" key="3">
    <source>
        <dbReference type="Proteomes" id="UP000252558"/>
    </source>
</evidence>
<sequence length="690" mass="74262">MKIQLLHVVLAAVFCLSSVQYAQGAELGCPDWSNYSPWSGGGAYPQLITNDKFVFLTSDVAGLWRAGGDDVRWTAINNGLDNLHIAALVIDPFDESRLYASTAKGIFYSSDAGETWQSYSEFAKGLRFKRWSNVKPLSVHPSDSRQLFVGDLLGDVYLLSDDSHVVIGSTPTNKPATAVVPLGDGSRVLVGTTETTTIYTVSEQVWSIESSDSFGTIDTSSSQHKGKIATALIGGTVLSLSFDNGASWERISIADSLPSGATAHRVSLTYDTNGKLTIFVAWYRDWRSGIILSTDSGGSWSNPVRKRNFSSSNPTRAWKSGSFDQIMSVFIVPNSPETVFLTTYWGHWKSTDGGKNWVEDFITGAANTAGSALVYTSKGDLLTGSMDVGLIKYSPSPASHSSLFPQAGSSYIDSLFMGTWDVAGHVWSIVSQGERIVAASSPWSGDANQIIVSENYGGNWSVVTSGLPESYSTENTVWEKGYARALVADPFNSERLYLAIDGAGVFVSNDGGYHWHETSGQPSSLKVYNGLVADPNNQGYLYLASPGTGVYVSKDGGQSWFITGLRGKAIYDLEMDVNGRLYAATQGARPELYVKDGLGKPWRLLRAFDNSGTVEAIAIDPNNSKIIAVGTNGWSSENIGEVYLSRDGGKNWIKVEGEFGVGVADLAFSPCSDVLSALQYAGGVIHIPLP</sequence>
<name>A0A368NJ72_9GAMM</name>
<keyword evidence="1" id="KW-0732">Signal</keyword>
<dbReference type="EMBL" id="QPID01000006">
    <property type="protein sequence ID" value="RCU49469.1"/>
    <property type="molecule type" value="Genomic_DNA"/>
</dbReference>
<organism evidence="2 3">
    <name type="scientific">Corallincola holothuriorum</name>
    <dbReference type="NCBI Taxonomy" id="2282215"/>
    <lineage>
        <taxon>Bacteria</taxon>
        <taxon>Pseudomonadati</taxon>
        <taxon>Pseudomonadota</taxon>
        <taxon>Gammaproteobacteria</taxon>
        <taxon>Alteromonadales</taxon>
        <taxon>Psychromonadaceae</taxon>
        <taxon>Corallincola</taxon>
    </lineage>
</organism>
<feature type="signal peptide" evidence="1">
    <location>
        <begin position="1"/>
        <end position="24"/>
    </location>
</feature>
<comment type="caution">
    <text evidence="2">The sequence shown here is derived from an EMBL/GenBank/DDBJ whole genome shotgun (WGS) entry which is preliminary data.</text>
</comment>
<dbReference type="InterPro" id="IPR015943">
    <property type="entry name" value="WD40/YVTN_repeat-like_dom_sf"/>
</dbReference>
<reference evidence="2 3" key="1">
    <citation type="submission" date="2018-07" db="EMBL/GenBank/DDBJ databases">
        <title>Corallincola holothuriorum sp. nov., a new facultative anaerobe isolated from sea cucumber Apostichopus japonicus.</title>
        <authorList>
            <person name="Xia H."/>
        </authorList>
    </citation>
    <scope>NUCLEOTIDE SEQUENCE [LARGE SCALE GENOMIC DNA]</scope>
    <source>
        <strain evidence="2 3">C4</strain>
    </source>
</reference>
<dbReference type="InterPro" id="IPR052025">
    <property type="entry name" value="Xyloglucanase_GH74"/>
</dbReference>
<keyword evidence="3" id="KW-1185">Reference proteome</keyword>
<gene>
    <name evidence="2" type="ORF">DU002_11135</name>
</gene>